<reference evidence="1" key="2">
    <citation type="submission" date="2025-08" db="UniProtKB">
        <authorList>
            <consortium name="Ensembl"/>
        </authorList>
    </citation>
    <scope>IDENTIFICATION</scope>
</reference>
<accession>A0A2K6LS22</accession>
<dbReference type="Ensembl" id="ENSRBIT00000050250.1">
    <property type="protein sequence ID" value="ENSRBIP00000026335.1"/>
    <property type="gene ID" value="ENSRBIG00000037049.1"/>
</dbReference>
<reference evidence="1" key="3">
    <citation type="submission" date="2025-09" db="UniProtKB">
        <authorList>
            <consortium name="Ensembl"/>
        </authorList>
    </citation>
    <scope>IDENTIFICATION</scope>
</reference>
<dbReference type="Proteomes" id="UP000233180">
    <property type="component" value="Unassembled WGS sequence"/>
</dbReference>
<evidence type="ECO:0000313" key="1">
    <source>
        <dbReference type="Ensembl" id="ENSRBIP00000026335.1"/>
    </source>
</evidence>
<reference evidence="1 2" key="1">
    <citation type="submission" date="2016-06" db="EMBL/GenBank/DDBJ databases">
        <title>Genome of Rhinopithecus bieti.</title>
        <authorList>
            <person name="Wu"/>
            <person name="C.-I. and Zhang"/>
            <person name="Y."/>
        </authorList>
    </citation>
    <scope>NUCLEOTIDE SEQUENCE</scope>
</reference>
<dbReference type="GeneTree" id="ENSGT00910000147945"/>
<protein>
    <submittedName>
        <fullName evidence="1">Uncharacterized protein</fullName>
    </submittedName>
</protein>
<evidence type="ECO:0000313" key="2">
    <source>
        <dbReference type="Proteomes" id="UP000233180"/>
    </source>
</evidence>
<dbReference type="AlphaFoldDB" id="A0A2K6LS22"/>
<proteinExistence type="predicted"/>
<keyword evidence="2" id="KW-1185">Reference proteome</keyword>
<name>A0A2K6LS22_RHIBE</name>
<sequence length="90" mass="9448">MCVYPFLAWGRRRGGLLSTSSALSLQSVSPCMPHVGGAELQTSITPTLTHGCTYLGDGWLPGRTLNSLHLLSALTAGGAFLALAQKVIHL</sequence>
<organism evidence="1 2">
    <name type="scientific">Rhinopithecus bieti</name>
    <name type="common">Black snub-nosed monkey</name>
    <name type="synonym">Pygathrix bieti</name>
    <dbReference type="NCBI Taxonomy" id="61621"/>
    <lineage>
        <taxon>Eukaryota</taxon>
        <taxon>Metazoa</taxon>
        <taxon>Chordata</taxon>
        <taxon>Craniata</taxon>
        <taxon>Vertebrata</taxon>
        <taxon>Euteleostomi</taxon>
        <taxon>Mammalia</taxon>
        <taxon>Eutheria</taxon>
        <taxon>Euarchontoglires</taxon>
        <taxon>Primates</taxon>
        <taxon>Haplorrhini</taxon>
        <taxon>Catarrhini</taxon>
        <taxon>Cercopithecidae</taxon>
        <taxon>Colobinae</taxon>
        <taxon>Rhinopithecus</taxon>
    </lineage>
</organism>